<dbReference type="PANTHER" id="PTHR45934:SF20">
    <property type="entry name" value="MONOOXYGENASE 2-RELATED"/>
    <property type="match status" value="1"/>
</dbReference>
<keyword evidence="5" id="KW-1185">Reference proteome</keyword>
<proteinExistence type="predicted"/>
<dbReference type="PANTHER" id="PTHR45934">
    <property type="entry name" value="FAD/NAD(P)-BINDING OXIDOREDUCTASE FAMILY PROTEIN"/>
    <property type="match status" value="1"/>
</dbReference>
<dbReference type="Proteomes" id="UP000631114">
    <property type="component" value="Unassembled WGS sequence"/>
</dbReference>
<dbReference type="EMBL" id="JADFTS010000002">
    <property type="protein sequence ID" value="KAF9619964.1"/>
    <property type="molecule type" value="Genomic_DNA"/>
</dbReference>
<feature type="compositionally biased region" description="Polar residues" evidence="3">
    <location>
        <begin position="33"/>
        <end position="53"/>
    </location>
</feature>
<evidence type="ECO:0000256" key="1">
    <source>
        <dbReference type="ARBA" id="ARBA00023002"/>
    </source>
</evidence>
<protein>
    <submittedName>
        <fullName evidence="4">Uncharacterized protein</fullName>
    </submittedName>
</protein>
<evidence type="ECO:0000256" key="2">
    <source>
        <dbReference type="ARBA" id="ARBA00023033"/>
    </source>
</evidence>
<keyword evidence="1" id="KW-0560">Oxidoreductase</keyword>
<feature type="region of interest" description="Disordered" evidence="3">
    <location>
        <begin position="33"/>
        <end position="59"/>
    </location>
</feature>
<dbReference type="InterPro" id="IPR044560">
    <property type="entry name" value="MOase"/>
</dbReference>
<accession>A0A835IMK8</accession>
<comment type="caution">
    <text evidence="4">The sequence shown here is derived from an EMBL/GenBank/DDBJ whole genome shotgun (WGS) entry which is preliminary data.</text>
</comment>
<evidence type="ECO:0000313" key="4">
    <source>
        <dbReference type="EMBL" id="KAF9619964.1"/>
    </source>
</evidence>
<dbReference type="AlphaFoldDB" id="A0A835IMK8"/>
<organism evidence="4 5">
    <name type="scientific">Coptis chinensis</name>
    <dbReference type="NCBI Taxonomy" id="261450"/>
    <lineage>
        <taxon>Eukaryota</taxon>
        <taxon>Viridiplantae</taxon>
        <taxon>Streptophyta</taxon>
        <taxon>Embryophyta</taxon>
        <taxon>Tracheophyta</taxon>
        <taxon>Spermatophyta</taxon>
        <taxon>Magnoliopsida</taxon>
        <taxon>Ranunculales</taxon>
        <taxon>Ranunculaceae</taxon>
        <taxon>Coptidoideae</taxon>
        <taxon>Coptis</taxon>
    </lineage>
</organism>
<evidence type="ECO:0000313" key="5">
    <source>
        <dbReference type="Proteomes" id="UP000631114"/>
    </source>
</evidence>
<dbReference type="GO" id="GO:0004497">
    <property type="term" value="F:monooxygenase activity"/>
    <property type="evidence" value="ECO:0007669"/>
    <property type="project" value="UniProtKB-KW"/>
</dbReference>
<keyword evidence="2" id="KW-0503">Monooxygenase</keyword>
<evidence type="ECO:0000256" key="3">
    <source>
        <dbReference type="SAM" id="MobiDB-lite"/>
    </source>
</evidence>
<sequence length="233" mass="26396">MSRWFPTASADGSSERIPWECYEVLNFRTTKSSGKNRQCRSSSQRNYQPQASLTAREDGGKKMSFGKLKKKQLGTTNDNELVIRALGLIWGPGSRSRILECSDELPEVLLLPPAYDYDAPIDEYGLAFPPAPMPLAAWPLSFSLSQDVFLRKQTEEKTDDEEEYKKIRKGIKKFAEKKKWGSFELIATSYIVGMLQQSNGKIMNFFRDKFLSSYLAGLLLKKSDFDCGKLTSS</sequence>
<gene>
    <name evidence="4" type="ORF">IFM89_010580</name>
</gene>
<name>A0A835IMK8_9MAGN</name>
<reference evidence="4 5" key="1">
    <citation type="submission" date="2020-10" db="EMBL/GenBank/DDBJ databases">
        <title>The Coptis chinensis genome and diversification of protoberbering-type alkaloids.</title>
        <authorList>
            <person name="Wang B."/>
            <person name="Shu S."/>
            <person name="Song C."/>
            <person name="Liu Y."/>
        </authorList>
    </citation>
    <scope>NUCLEOTIDE SEQUENCE [LARGE SCALE GENOMIC DNA]</scope>
    <source>
        <strain evidence="4">HL-2020</strain>
        <tissue evidence="4">Leaf</tissue>
    </source>
</reference>